<gene>
    <name evidence="3" type="ORF">HannXRQ_Chr08g0223491</name>
    <name evidence="2" type="ORF">HanXRQr2_Chr08g0337661</name>
</gene>
<proteinExistence type="inferred from homology"/>
<accession>A0A251U5R4</accession>
<evidence type="ECO:0000313" key="2">
    <source>
        <dbReference type="EMBL" id="KAF5795268.1"/>
    </source>
</evidence>
<dbReference type="InterPro" id="IPR023213">
    <property type="entry name" value="CAT-like_dom_sf"/>
</dbReference>
<dbReference type="EC" id="2.3.1.84" evidence="2"/>
<name>A0A251U5R4_HELAN</name>
<organism evidence="3 4">
    <name type="scientific">Helianthus annuus</name>
    <name type="common">Common sunflower</name>
    <dbReference type="NCBI Taxonomy" id="4232"/>
    <lineage>
        <taxon>Eukaryota</taxon>
        <taxon>Viridiplantae</taxon>
        <taxon>Streptophyta</taxon>
        <taxon>Embryophyta</taxon>
        <taxon>Tracheophyta</taxon>
        <taxon>Spermatophyta</taxon>
        <taxon>Magnoliopsida</taxon>
        <taxon>eudicotyledons</taxon>
        <taxon>Gunneridae</taxon>
        <taxon>Pentapetalae</taxon>
        <taxon>asterids</taxon>
        <taxon>campanulids</taxon>
        <taxon>Asterales</taxon>
        <taxon>Asteraceae</taxon>
        <taxon>Asteroideae</taxon>
        <taxon>Heliantheae alliance</taxon>
        <taxon>Heliantheae</taxon>
        <taxon>Helianthus</taxon>
    </lineage>
</organism>
<dbReference type="PANTHER" id="PTHR31642">
    <property type="entry name" value="TRICHOTHECENE 3-O-ACETYLTRANSFERASE"/>
    <property type="match status" value="1"/>
</dbReference>
<dbReference type="AlphaFoldDB" id="A0A251U5R4"/>
<reference evidence="2" key="3">
    <citation type="submission" date="2020-06" db="EMBL/GenBank/DDBJ databases">
        <title>Helianthus annuus Genome sequencing and assembly Release 2.</title>
        <authorList>
            <person name="Gouzy J."/>
            <person name="Langlade N."/>
            <person name="Munos S."/>
        </authorList>
    </citation>
    <scope>NUCLEOTIDE SEQUENCE</scope>
    <source>
        <tissue evidence="2">Leaves</tissue>
    </source>
</reference>
<reference evidence="2 4" key="1">
    <citation type="journal article" date="2017" name="Nature">
        <title>The sunflower genome provides insights into oil metabolism, flowering and Asterid evolution.</title>
        <authorList>
            <person name="Badouin H."/>
            <person name="Gouzy J."/>
            <person name="Grassa C.J."/>
            <person name="Murat F."/>
            <person name="Staton S.E."/>
            <person name="Cottret L."/>
            <person name="Lelandais-Briere C."/>
            <person name="Owens G.L."/>
            <person name="Carrere S."/>
            <person name="Mayjonade B."/>
            <person name="Legrand L."/>
            <person name="Gill N."/>
            <person name="Kane N.C."/>
            <person name="Bowers J.E."/>
            <person name="Hubner S."/>
            <person name="Bellec A."/>
            <person name="Berard A."/>
            <person name="Berges H."/>
            <person name="Blanchet N."/>
            <person name="Boniface M.C."/>
            <person name="Brunel D."/>
            <person name="Catrice O."/>
            <person name="Chaidir N."/>
            <person name="Claudel C."/>
            <person name="Donnadieu C."/>
            <person name="Faraut T."/>
            <person name="Fievet G."/>
            <person name="Helmstetter N."/>
            <person name="King M."/>
            <person name="Knapp S.J."/>
            <person name="Lai Z."/>
            <person name="Le Paslier M.C."/>
            <person name="Lippi Y."/>
            <person name="Lorenzon L."/>
            <person name="Mandel J.R."/>
            <person name="Marage G."/>
            <person name="Marchand G."/>
            <person name="Marquand E."/>
            <person name="Bret-Mestries E."/>
            <person name="Morien E."/>
            <person name="Nambeesan S."/>
            <person name="Nguyen T."/>
            <person name="Pegot-Espagnet P."/>
            <person name="Pouilly N."/>
            <person name="Raftis F."/>
            <person name="Sallet E."/>
            <person name="Schiex T."/>
            <person name="Thomas J."/>
            <person name="Vandecasteele C."/>
            <person name="Vares D."/>
            <person name="Vear F."/>
            <person name="Vautrin S."/>
            <person name="Crespi M."/>
            <person name="Mangin B."/>
            <person name="Burke J.M."/>
            <person name="Salse J."/>
            <person name="Munos S."/>
            <person name="Vincourt P."/>
            <person name="Rieseberg L.H."/>
            <person name="Langlade N.B."/>
        </authorList>
    </citation>
    <scope>NUCLEOTIDE SEQUENCE [LARGE SCALE GENOMIC DNA]</scope>
    <source>
        <strain evidence="4">cv. SF193</strain>
        <tissue evidence="2">Leaves</tissue>
    </source>
</reference>
<sequence>MGIKVKVIKTEVVAPRQPWSEHWLPLTNLDLVVPPIDMGCFFCYKKPHDQMDMVDALKTSLSHVLVFFYPIAGEIVPTATSELEIHCNYRGVDFTEAAADVELWELDFYNHDENIGVKLMPQEHHGVLAIQVTMLKCGGMVVACLFDHRVIDGYSMNMFTTSWANMTRSQPPSLIPYFDRSDLKPRHSKHYTPYVANMFFPLSKLPLPVSDSDNELDLNQHSRISRIYYIKGEQINGLRLLASENGIIRSKVESFASFLWKITGSFLEDSGHPGYMCNIAVPVDGRRWLSEGEGVEKENQMAARCGNVFSIPFRGIRAQSSVDSCGTESGAAR</sequence>
<dbReference type="GO" id="GO:0016747">
    <property type="term" value="F:acyltransferase activity, transferring groups other than amino-acyl groups"/>
    <property type="evidence" value="ECO:0000318"/>
    <property type="project" value="GO_Central"/>
</dbReference>
<evidence type="ECO:0000256" key="1">
    <source>
        <dbReference type="ARBA" id="ARBA00009861"/>
    </source>
</evidence>
<dbReference type="STRING" id="4232.A0A251U5R4"/>
<dbReference type="InParanoid" id="A0A251U5R4"/>
<dbReference type="PANTHER" id="PTHR31642:SF330">
    <property type="entry name" value="ALCOHOL O-ACETYLTRANSFERASE"/>
    <property type="match status" value="1"/>
</dbReference>
<protein>
    <submittedName>
        <fullName evidence="2">Alcohol O-acetyltransferase</fullName>
        <ecNumber evidence="2">2.3.1.84</ecNumber>
    </submittedName>
    <submittedName>
        <fullName evidence="3">Putative transferase, Chloramphenicol acetyltransferase-like domain protein</fullName>
    </submittedName>
</protein>
<dbReference type="InterPro" id="IPR050317">
    <property type="entry name" value="Plant_Fungal_Acyltransferase"/>
</dbReference>
<keyword evidence="2" id="KW-0012">Acyltransferase</keyword>
<keyword evidence="4" id="KW-1185">Reference proteome</keyword>
<reference evidence="3" key="2">
    <citation type="submission" date="2017-02" db="EMBL/GenBank/DDBJ databases">
        <title>Sunflower complete genome.</title>
        <authorList>
            <person name="Langlade N."/>
            <person name="Munos S."/>
        </authorList>
    </citation>
    <scope>NUCLEOTIDE SEQUENCE [LARGE SCALE GENOMIC DNA]</scope>
    <source>
        <tissue evidence="3">Leaves</tissue>
    </source>
</reference>
<comment type="similarity">
    <text evidence="1">Belongs to the plant acyltransferase family.</text>
</comment>
<keyword evidence="3" id="KW-0808">Transferase</keyword>
<evidence type="ECO:0000313" key="3">
    <source>
        <dbReference type="EMBL" id="OTG18474.1"/>
    </source>
</evidence>
<dbReference type="GO" id="GO:0004026">
    <property type="term" value="F:alcohol O-acetyltransferase activity"/>
    <property type="evidence" value="ECO:0007669"/>
    <property type="project" value="UniProtKB-EC"/>
</dbReference>
<dbReference type="Gene3D" id="3.30.559.10">
    <property type="entry name" value="Chloramphenicol acetyltransferase-like domain"/>
    <property type="match status" value="1"/>
</dbReference>
<dbReference type="OMA" id="YNHDENI"/>
<dbReference type="Proteomes" id="UP000215914">
    <property type="component" value="Chromosome 8"/>
</dbReference>
<dbReference type="Pfam" id="PF02458">
    <property type="entry name" value="Transferase"/>
    <property type="match status" value="1"/>
</dbReference>
<dbReference type="EMBL" id="MNCJ02000323">
    <property type="protein sequence ID" value="KAF5795268.1"/>
    <property type="molecule type" value="Genomic_DNA"/>
</dbReference>
<dbReference type="Gramene" id="mRNA:HanXRQr2_Chr08g0337661">
    <property type="protein sequence ID" value="mRNA:HanXRQr2_Chr08g0337661"/>
    <property type="gene ID" value="HanXRQr2_Chr08g0337661"/>
</dbReference>
<dbReference type="EMBL" id="CM007897">
    <property type="protein sequence ID" value="OTG18474.1"/>
    <property type="molecule type" value="Genomic_DNA"/>
</dbReference>
<evidence type="ECO:0000313" key="4">
    <source>
        <dbReference type="Proteomes" id="UP000215914"/>
    </source>
</evidence>